<keyword evidence="2" id="KW-1185">Reference proteome</keyword>
<organism evidence="1 2">
    <name type="scientific">Pleurodeles waltl</name>
    <name type="common">Iberian ribbed newt</name>
    <dbReference type="NCBI Taxonomy" id="8319"/>
    <lineage>
        <taxon>Eukaryota</taxon>
        <taxon>Metazoa</taxon>
        <taxon>Chordata</taxon>
        <taxon>Craniata</taxon>
        <taxon>Vertebrata</taxon>
        <taxon>Euteleostomi</taxon>
        <taxon>Amphibia</taxon>
        <taxon>Batrachia</taxon>
        <taxon>Caudata</taxon>
        <taxon>Salamandroidea</taxon>
        <taxon>Salamandridae</taxon>
        <taxon>Pleurodelinae</taxon>
        <taxon>Pleurodeles</taxon>
    </lineage>
</organism>
<reference evidence="1" key="1">
    <citation type="journal article" date="2022" name="bioRxiv">
        <title>Sequencing and chromosome-scale assembly of the giantPleurodeles waltlgenome.</title>
        <authorList>
            <person name="Brown T."/>
            <person name="Elewa A."/>
            <person name="Iarovenko S."/>
            <person name="Subramanian E."/>
            <person name="Araus A.J."/>
            <person name="Petzold A."/>
            <person name="Susuki M."/>
            <person name="Suzuki K.-i.T."/>
            <person name="Hayashi T."/>
            <person name="Toyoda A."/>
            <person name="Oliveira C."/>
            <person name="Osipova E."/>
            <person name="Leigh N.D."/>
            <person name="Simon A."/>
            <person name="Yun M.H."/>
        </authorList>
    </citation>
    <scope>NUCLEOTIDE SEQUENCE</scope>
    <source>
        <strain evidence="1">20211129_DDA</strain>
        <tissue evidence="1">Liver</tissue>
    </source>
</reference>
<name>A0AAV7WJE3_PLEWA</name>
<accession>A0AAV7WJE3</accession>
<dbReference type="EMBL" id="JANPWB010000001">
    <property type="protein sequence ID" value="KAJ1212693.1"/>
    <property type="molecule type" value="Genomic_DNA"/>
</dbReference>
<protein>
    <submittedName>
        <fullName evidence="1">Uncharacterized protein</fullName>
    </submittedName>
</protein>
<evidence type="ECO:0000313" key="2">
    <source>
        <dbReference type="Proteomes" id="UP001066276"/>
    </source>
</evidence>
<comment type="caution">
    <text evidence="1">The sequence shown here is derived from an EMBL/GenBank/DDBJ whole genome shotgun (WGS) entry which is preliminary data.</text>
</comment>
<dbReference type="AlphaFoldDB" id="A0AAV7WJE3"/>
<proteinExistence type="predicted"/>
<evidence type="ECO:0000313" key="1">
    <source>
        <dbReference type="EMBL" id="KAJ1212693.1"/>
    </source>
</evidence>
<dbReference type="Proteomes" id="UP001066276">
    <property type="component" value="Chromosome 1_1"/>
</dbReference>
<gene>
    <name evidence="1" type="ORF">NDU88_000348</name>
</gene>
<sequence length="249" mass="26582">MIAPQPPVLVPFMTYGDIYISLTENKNTSTAGTQAHPLPPGAPNTYLPSIRSVLFSVAVRWDVECWTLQGWSGDPPLWAGDAGPCRSGVETLLFGQVMLDPAGLEWRPSSLGSPARQVMLDPAGLEWRPSSLGSPAWQVMLDPAGLEWRPSSVGSPARQVMLDPAGLEWRPSPLGSPARQVMLDPAPAGLEWRPSSLGSPARQVMLDPAGLEWRPSSVETLLCGQPGTADDAAPCRSGVETLLFGQPGR</sequence>